<evidence type="ECO:0000256" key="1">
    <source>
        <dbReference type="ARBA" id="ARBA00012220"/>
    </source>
</evidence>
<evidence type="ECO:0000256" key="3">
    <source>
        <dbReference type="ARBA" id="ARBA00022741"/>
    </source>
</evidence>
<evidence type="ECO:0000256" key="4">
    <source>
        <dbReference type="ARBA" id="ARBA00022840"/>
    </source>
</evidence>
<dbReference type="GO" id="GO:0004357">
    <property type="term" value="F:glutamate-cysteine ligase activity"/>
    <property type="evidence" value="ECO:0007669"/>
    <property type="project" value="UniProtKB-EC"/>
</dbReference>
<reference evidence="6 7" key="1">
    <citation type="journal article" date="2019" name="Nat. Microbiol.">
        <title>Mediterranean grassland soil C-N compound turnover is dependent on rainfall and depth, and is mediated by genomically divergent microorganisms.</title>
        <authorList>
            <person name="Diamond S."/>
            <person name="Andeer P.F."/>
            <person name="Li Z."/>
            <person name="Crits-Christoph A."/>
            <person name="Burstein D."/>
            <person name="Anantharaman K."/>
            <person name="Lane K.R."/>
            <person name="Thomas B.C."/>
            <person name="Pan C."/>
            <person name="Northen T.R."/>
            <person name="Banfield J.F."/>
        </authorList>
    </citation>
    <scope>NUCLEOTIDE SEQUENCE [LARGE SCALE GENOMIC DNA]</scope>
    <source>
        <strain evidence="6">NP_2</strain>
    </source>
</reference>
<evidence type="ECO:0000313" key="7">
    <source>
        <dbReference type="Proteomes" id="UP000318661"/>
    </source>
</evidence>
<comment type="catalytic activity">
    <reaction evidence="5">
        <text>L-cysteine + L-glutamate + ATP = gamma-L-glutamyl-L-cysteine + ADP + phosphate + H(+)</text>
        <dbReference type="Rhea" id="RHEA:13285"/>
        <dbReference type="ChEBI" id="CHEBI:15378"/>
        <dbReference type="ChEBI" id="CHEBI:29985"/>
        <dbReference type="ChEBI" id="CHEBI:30616"/>
        <dbReference type="ChEBI" id="CHEBI:35235"/>
        <dbReference type="ChEBI" id="CHEBI:43474"/>
        <dbReference type="ChEBI" id="CHEBI:58173"/>
        <dbReference type="ChEBI" id="CHEBI:456216"/>
        <dbReference type="EC" id="6.3.2.2"/>
    </reaction>
</comment>
<dbReference type="Pfam" id="PF04107">
    <property type="entry name" value="GCS2"/>
    <property type="match status" value="1"/>
</dbReference>
<dbReference type="PANTHER" id="PTHR34378:SF1">
    <property type="entry name" value="GLUTAMATE--CYSTEINE LIGASE, CHLOROPLASTIC"/>
    <property type="match status" value="1"/>
</dbReference>
<gene>
    <name evidence="6" type="ORF">E6G99_09745</name>
</gene>
<dbReference type="GO" id="GO:0005524">
    <property type="term" value="F:ATP binding"/>
    <property type="evidence" value="ECO:0007669"/>
    <property type="project" value="UniProtKB-KW"/>
</dbReference>
<accession>A0A537LCU6</accession>
<evidence type="ECO:0000256" key="5">
    <source>
        <dbReference type="ARBA" id="ARBA00048819"/>
    </source>
</evidence>
<evidence type="ECO:0000256" key="2">
    <source>
        <dbReference type="ARBA" id="ARBA00022598"/>
    </source>
</evidence>
<sequence length="425" mass="47395">MGRRQDTVAVLAGQYAARFRETLRPLRMIGREAEFPLVYPDGRAGDVFRLWEPLLAKGGFEARYDDPQTRTVIVALTGAGGTIEVEVGRATVELVLGPYEDLWQLAEGTHRLLRQVAEVAHEVGMRVLGFGIQPRTRPSAALMTPKRRYRYLAQAAGAAWWHFTTTASDQVHVDITRAEIADAVNTLNLLSAPLIALTANSSVYAGRPGHYLSGREGLLGALGADRAGMTPRAFVSVEEFVAHICHYPCYVLRRGGGFREYNRPFTEYLRRHGPDIDAYLWHEHYTWNSARPRAHTSTMEIRPACQQPHDASLVVAALGLGWVEALGELRGFLADAVTDPWATLRQYRRAAIVQGLRATEPVKGFVEEVLRIAERGLRQRGRSEESFLEPLWRRLDQRTTPGDLARGIMRSKGMAALIDAASYQL</sequence>
<organism evidence="6 7">
    <name type="scientific">Candidatus Segetimicrobium genomatis</name>
    <dbReference type="NCBI Taxonomy" id="2569760"/>
    <lineage>
        <taxon>Bacteria</taxon>
        <taxon>Bacillati</taxon>
        <taxon>Candidatus Sysuimicrobiota</taxon>
        <taxon>Candidatus Sysuimicrobiia</taxon>
        <taxon>Candidatus Sysuimicrobiales</taxon>
        <taxon>Candidatus Segetimicrobiaceae</taxon>
        <taxon>Candidatus Segetimicrobium</taxon>
    </lineage>
</organism>
<dbReference type="InterPro" id="IPR014746">
    <property type="entry name" value="Gln_synth/guanido_kin_cat_dom"/>
</dbReference>
<dbReference type="Gene3D" id="3.30.590.20">
    <property type="match status" value="1"/>
</dbReference>
<keyword evidence="2" id="KW-0436">Ligase</keyword>
<evidence type="ECO:0000313" key="6">
    <source>
        <dbReference type="EMBL" id="TMJ05527.1"/>
    </source>
</evidence>
<dbReference type="InterPro" id="IPR006336">
    <property type="entry name" value="GCS2"/>
</dbReference>
<protein>
    <recommendedName>
        <fullName evidence="1">glutamate--cysteine ligase</fullName>
        <ecNumber evidence="1">6.3.2.2</ecNumber>
    </recommendedName>
</protein>
<comment type="caution">
    <text evidence="6">The sequence shown here is derived from an EMBL/GenBank/DDBJ whole genome shotgun (WGS) entry which is preliminary data.</text>
</comment>
<dbReference type="GO" id="GO:0006750">
    <property type="term" value="P:glutathione biosynthetic process"/>
    <property type="evidence" value="ECO:0007669"/>
    <property type="project" value="InterPro"/>
</dbReference>
<dbReference type="InterPro" id="IPR035434">
    <property type="entry name" value="GCL_bact_plant"/>
</dbReference>
<dbReference type="EMBL" id="VBAJ01000244">
    <property type="protein sequence ID" value="TMJ05527.1"/>
    <property type="molecule type" value="Genomic_DNA"/>
</dbReference>
<keyword evidence="3" id="KW-0547">Nucleotide-binding</keyword>
<dbReference type="AlphaFoldDB" id="A0A537LCU6"/>
<name>A0A537LCU6_9BACT</name>
<dbReference type="EC" id="6.3.2.2" evidence="1"/>
<proteinExistence type="predicted"/>
<dbReference type="PANTHER" id="PTHR34378">
    <property type="entry name" value="GLUTAMATE--CYSTEINE LIGASE, CHLOROPLASTIC"/>
    <property type="match status" value="1"/>
</dbReference>
<dbReference type="Proteomes" id="UP000318661">
    <property type="component" value="Unassembled WGS sequence"/>
</dbReference>
<dbReference type="SUPFAM" id="SSF55931">
    <property type="entry name" value="Glutamine synthetase/guanido kinase"/>
    <property type="match status" value="1"/>
</dbReference>
<keyword evidence="4" id="KW-0067">ATP-binding</keyword>